<keyword evidence="5 9" id="KW-0255">Endonuclease</keyword>
<dbReference type="GO" id="GO:0043571">
    <property type="term" value="P:maintenance of CRISPR repeat elements"/>
    <property type="evidence" value="ECO:0007669"/>
    <property type="project" value="UniProtKB-UniRule"/>
</dbReference>
<dbReference type="GO" id="GO:0016787">
    <property type="term" value="F:hydrolase activity"/>
    <property type="evidence" value="ECO:0007669"/>
    <property type="project" value="UniProtKB-KW"/>
</dbReference>
<evidence type="ECO:0000313" key="10">
    <source>
        <dbReference type="EMBL" id="HEN28095.1"/>
    </source>
</evidence>
<name>A0A7C2P7C2_UNCW3</name>
<keyword evidence="6 9" id="KW-0378">Hydrolase</keyword>
<sequence>MKVILIYDIAMVEREDQKRLTKVMKIARKYLHHVQRSVFEGELSYGKLRRLEHEILSIADRSRDSIIIYTFPDSINFERRILTDVEDLTSNLLL</sequence>
<evidence type="ECO:0000256" key="2">
    <source>
        <dbReference type="ARBA" id="ARBA00009959"/>
    </source>
</evidence>
<dbReference type="EMBL" id="DTDJ01000012">
    <property type="protein sequence ID" value="HGL16920.1"/>
    <property type="molecule type" value="Genomic_DNA"/>
</dbReference>
<dbReference type="AlphaFoldDB" id="A0A7C2P7C2"/>
<protein>
    <recommendedName>
        <fullName evidence="9">CRISPR-associated endoribonuclease Cas2</fullName>
        <ecNumber evidence="9">3.1.-.-</ecNumber>
    </recommendedName>
</protein>
<keyword evidence="4 9" id="KW-0479">Metal-binding</keyword>
<keyword evidence="3 9" id="KW-0540">Nuclease</keyword>
<evidence type="ECO:0000256" key="1">
    <source>
        <dbReference type="ARBA" id="ARBA00001946"/>
    </source>
</evidence>
<dbReference type="InterPro" id="IPR019199">
    <property type="entry name" value="Virulence_VapD/CRISPR_Cas2"/>
</dbReference>
<evidence type="ECO:0000256" key="6">
    <source>
        <dbReference type="ARBA" id="ARBA00022801"/>
    </source>
</evidence>
<evidence type="ECO:0000256" key="9">
    <source>
        <dbReference type="HAMAP-Rule" id="MF_01471"/>
    </source>
</evidence>
<comment type="similarity">
    <text evidence="2 9">Belongs to the CRISPR-associated endoribonuclease Cas2 protein family.</text>
</comment>
<dbReference type="GO" id="GO:0004521">
    <property type="term" value="F:RNA endonuclease activity"/>
    <property type="evidence" value="ECO:0007669"/>
    <property type="project" value="InterPro"/>
</dbReference>
<dbReference type="NCBIfam" id="TIGR01573">
    <property type="entry name" value="cas2"/>
    <property type="match status" value="1"/>
</dbReference>
<reference evidence="10" key="1">
    <citation type="journal article" date="2020" name="mSystems">
        <title>Genome- and Community-Level Interaction Insights into Carbon Utilization and Element Cycling Functions of Hydrothermarchaeota in Hydrothermal Sediment.</title>
        <authorList>
            <person name="Zhou Z."/>
            <person name="Liu Y."/>
            <person name="Xu W."/>
            <person name="Pan J."/>
            <person name="Luo Z.H."/>
            <person name="Li M."/>
        </authorList>
    </citation>
    <scope>NUCLEOTIDE SEQUENCE [LARGE SCALE GENOMIC DNA]</scope>
    <source>
        <strain evidence="10">SpSt-34</strain>
        <strain evidence="11">SpSt-69</strain>
    </source>
</reference>
<evidence type="ECO:0000256" key="8">
    <source>
        <dbReference type="ARBA" id="ARBA00023118"/>
    </source>
</evidence>
<evidence type="ECO:0000313" key="11">
    <source>
        <dbReference type="EMBL" id="HGL16920.1"/>
    </source>
</evidence>
<evidence type="ECO:0000256" key="7">
    <source>
        <dbReference type="ARBA" id="ARBA00022842"/>
    </source>
</evidence>
<dbReference type="Pfam" id="PF09827">
    <property type="entry name" value="CRISPR_Cas2"/>
    <property type="match status" value="1"/>
</dbReference>
<evidence type="ECO:0000256" key="4">
    <source>
        <dbReference type="ARBA" id="ARBA00022723"/>
    </source>
</evidence>
<dbReference type="EC" id="3.1.-.-" evidence="9"/>
<feature type="binding site" evidence="9">
    <location>
        <position position="8"/>
    </location>
    <ligand>
        <name>Mg(2+)</name>
        <dbReference type="ChEBI" id="CHEBI:18420"/>
        <note>catalytic</note>
    </ligand>
</feature>
<accession>A0A7C2P7C2</accession>
<dbReference type="SUPFAM" id="SSF143430">
    <property type="entry name" value="TTP0101/SSO1404-like"/>
    <property type="match status" value="1"/>
</dbReference>
<keyword evidence="7 9" id="KW-0460">Magnesium</keyword>
<proteinExistence type="inferred from homology"/>
<organism evidence="10">
    <name type="scientific">candidate division WOR-3 bacterium</name>
    <dbReference type="NCBI Taxonomy" id="2052148"/>
    <lineage>
        <taxon>Bacteria</taxon>
        <taxon>Bacteria division WOR-3</taxon>
    </lineage>
</organism>
<dbReference type="GO" id="GO:0046872">
    <property type="term" value="F:metal ion binding"/>
    <property type="evidence" value="ECO:0007669"/>
    <property type="project" value="UniProtKB-UniRule"/>
</dbReference>
<dbReference type="HAMAP" id="MF_01471">
    <property type="entry name" value="Cas2"/>
    <property type="match status" value="1"/>
</dbReference>
<dbReference type="Gene3D" id="3.30.70.240">
    <property type="match status" value="1"/>
</dbReference>
<dbReference type="PANTHER" id="PTHR34405">
    <property type="entry name" value="CRISPR-ASSOCIATED ENDORIBONUCLEASE CAS2"/>
    <property type="match status" value="1"/>
</dbReference>
<gene>
    <name evidence="9 10" type="primary">cas2</name>
    <name evidence="10" type="ORF">ENQ77_05480</name>
    <name evidence="11" type="ORF">ENU66_01070</name>
</gene>
<comment type="function">
    <text evidence="9">CRISPR (clustered regularly interspaced short palindromic repeat), is an adaptive immune system that provides protection against mobile genetic elements (viruses, transposable elements and conjugative plasmids). CRISPR clusters contain sequences complementary to antecedent mobile elements and target invading nucleic acids. CRISPR clusters are transcribed and processed into CRISPR RNA (crRNA). Functions as a ssRNA-specific endoribonuclease. Involved in the integration of spacer DNA into the CRISPR cassette.</text>
</comment>
<dbReference type="InterPro" id="IPR021127">
    <property type="entry name" value="CRISPR_associated_Cas2"/>
</dbReference>
<dbReference type="EMBL" id="DSOL01000155">
    <property type="protein sequence ID" value="HEN28095.1"/>
    <property type="molecule type" value="Genomic_DNA"/>
</dbReference>
<comment type="cofactor">
    <cofactor evidence="1 9">
        <name>Mg(2+)</name>
        <dbReference type="ChEBI" id="CHEBI:18420"/>
    </cofactor>
</comment>
<dbReference type="PANTHER" id="PTHR34405:SF1">
    <property type="entry name" value="CRISPR-ASSOCIATED ENDORIBONUCLEASE CAS2"/>
    <property type="match status" value="1"/>
</dbReference>
<evidence type="ECO:0000256" key="5">
    <source>
        <dbReference type="ARBA" id="ARBA00022759"/>
    </source>
</evidence>
<dbReference type="GO" id="GO:0051607">
    <property type="term" value="P:defense response to virus"/>
    <property type="evidence" value="ECO:0007669"/>
    <property type="project" value="UniProtKB-UniRule"/>
</dbReference>
<comment type="caution">
    <text evidence="10">The sequence shown here is derived from an EMBL/GenBank/DDBJ whole genome shotgun (WGS) entry which is preliminary data.</text>
</comment>
<comment type="subunit">
    <text evidence="9">Homodimer, forms a heterotetramer with a Cas1 homodimer.</text>
</comment>
<keyword evidence="8 9" id="KW-0051">Antiviral defense</keyword>
<dbReference type="CDD" id="cd09725">
    <property type="entry name" value="Cas2_I_II_III"/>
    <property type="match status" value="1"/>
</dbReference>
<evidence type="ECO:0000256" key="3">
    <source>
        <dbReference type="ARBA" id="ARBA00022722"/>
    </source>
</evidence>